<reference evidence="2" key="1">
    <citation type="journal article" date="2023" name="Science">
        <title>Genome structures resolve the early diversification of teleost fishes.</title>
        <authorList>
            <person name="Parey E."/>
            <person name="Louis A."/>
            <person name="Montfort J."/>
            <person name="Bouchez O."/>
            <person name="Roques C."/>
            <person name="Iampietro C."/>
            <person name="Lluch J."/>
            <person name="Castinel A."/>
            <person name="Donnadieu C."/>
            <person name="Desvignes T."/>
            <person name="Floi Bucao C."/>
            <person name="Jouanno E."/>
            <person name="Wen M."/>
            <person name="Mejri S."/>
            <person name="Dirks R."/>
            <person name="Jansen H."/>
            <person name="Henkel C."/>
            <person name="Chen W.J."/>
            <person name="Zahm M."/>
            <person name="Cabau C."/>
            <person name="Klopp C."/>
            <person name="Thompson A.W."/>
            <person name="Robinson-Rechavi M."/>
            <person name="Braasch I."/>
            <person name="Lecointre G."/>
            <person name="Bobe J."/>
            <person name="Postlethwait J.H."/>
            <person name="Berthelot C."/>
            <person name="Roest Crollius H."/>
            <person name="Guiguen Y."/>
        </authorList>
    </citation>
    <scope>NUCLEOTIDE SEQUENCE</scope>
    <source>
        <strain evidence="2">NC1722</strain>
    </source>
</reference>
<evidence type="ECO:0000313" key="2">
    <source>
        <dbReference type="EMBL" id="KAJ8384308.1"/>
    </source>
</evidence>
<organism evidence="2 3">
    <name type="scientific">Aldrovandia affinis</name>
    <dbReference type="NCBI Taxonomy" id="143900"/>
    <lineage>
        <taxon>Eukaryota</taxon>
        <taxon>Metazoa</taxon>
        <taxon>Chordata</taxon>
        <taxon>Craniata</taxon>
        <taxon>Vertebrata</taxon>
        <taxon>Euteleostomi</taxon>
        <taxon>Actinopterygii</taxon>
        <taxon>Neopterygii</taxon>
        <taxon>Teleostei</taxon>
        <taxon>Notacanthiformes</taxon>
        <taxon>Halosauridae</taxon>
        <taxon>Aldrovandia</taxon>
    </lineage>
</organism>
<dbReference type="EMBL" id="JAINUG010000274">
    <property type="protein sequence ID" value="KAJ8384308.1"/>
    <property type="molecule type" value="Genomic_DNA"/>
</dbReference>
<accession>A0AAD7RHA6</accession>
<sequence length="70" mass="7687">MWSPANCHRRIVASAGETREGWSRPHLIFLSTPVEGAIALTSTVLMHSPPGHTERRCPPAGQRLERGNNS</sequence>
<gene>
    <name evidence="2" type="ORF">AAFF_G00206650</name>
</gene>
<evidence type="ECO:0000313" key="3">
    <source>
        <dbReference type="Proteomes" id="UP001221898"/>
    </source>
</evidence>
<feature type="region of interest" description="Disordered" evidence="1">
    <location>
        <begin position="47"/>
        <end position="70"/>
    </location>
</feature>
<keyword evidence="3" id="KW-1185">Reference proteome</keyword>
<feature type="compositionally biased region" description="Basic and acidic residues" evidence="1">
    <location>
        <begin position="52"/>
        <end position="70"/>
    </location>
</feature>
<protein>
    <submittedName>
        <fullName evidence="2">Uncharacterized protein</fullName>
    </submittedName>
</protein>
<name>A0AAD7RHA6_9TELE</name>
<dbReference type="AlphaFoldDB" id="A0AAD7RHA6"/>
<dbReference type="Proteomes" id="UP001221898">
    <property type="component" value="Unassembled WGS sequence"/>
</dbReference>
<comment type="caution">
    <text evidence="2">The sequence shown here is derived from an EMBL/GenBank/DDBJ whole genome shotgun (WGS) entry which is preliminary data.</text>
</comment>
<evidence type="ECO:0000256" key="1">
    <source>
        <dbReference type="SAM" id="MobiDB-lite"/>
    </source>
</evidence>
<proteinExistence type="predicted"/>